<dbReference type="RefSeq" id="XP_047782533.1">
    <property type="nucleotide sequence ID" value="XM_047918531.1"/>
</dbReference>
<organism evidence="2 3">
    <name type="scientific">Rhodofomes roseus</name>
    <dbReference type="NCBI Taxonomy" id="34475"/>
    <lineage>
        <taxon>Eukaryota</taxon>
        <taxon>Fungi</taxon>
        <taxon>Dikarya</taxon>
        <taxon>Basidiomycota</taxon>
        <taxon>Agaricomycotina</taxon>
        <taxon>Agaricomycetes</taxon>
        <taxon>Polyporales</taxon>
        <taxon>Rhodofomes</taxon>
    </lineage>
</organism>
<feature type="chain" id="PRO_5046184498" description="Secreted protein" evidence="1">
    <location>
        <begin position="20"/>
        <end position="84"/>
    </location>
</feature>
<name>A0ABQ8KRQ7_9APHY</name>
<accession>A0ABQ8KRQ7</accession>
<reference evidence="2 3" key="1">
    <citation type="journal article" date="2021" name="Environ. Microbiol.">
        <title>Gene family expansions and transcriptome signatures uncover fungal adaptations to wood decay.</title>
        <authorList>
            <person name="Hage H."/>
            <person name="Miyauchi S."/>
            <person name="Viragh M."/>
            <person name="Drula E."/>
            <person name="Min B."/>
            <person name="Chaduli D."/>
            <person name="Navarro D."/>
            <person name="Favel A."/>
            <person name="Norest M."/>
            <person name="Lesage-Meessen L."/>
            <person name="Balint B."/>
            <person name="Merenyi Z."/>
            <person name="de Eugenio L."/>
            <person name="Morin E."/>
            <person name="Martinez A.T."/>
            <person name="Baldrian P."/>
            <person name="Stursova M."/>
            <person name="Martinez M.J."/>
            <person name="Novotny C."/>
            <person name="Magnuson J.K."/>
            <person name="Spatafora J.W."/>
            <person name="Maurice S."/>
            <person name="Pangilinan J."/>
            <person name="Andreopoulos W."/>
            <person name="LaButti K."/>
            <person name="Hundley H."/>
            <person name="Na H."/>
            <person name="Kuo A."/>
            <person name="Barry K."/>
            <person name="Lipzen A."/>
            <person name="Henrissat B."/>
            <person name="Riley R."/>
            <person name="Ahrendt S."/>
            <person name="Nagy L.G."/>
            <person name="Grigoriev I.V."/>
            <person name="Martin F."/>
            <person name="Rosso M.N."/>
        </authorList>
    </citation>
    <scope>NUCLEOTIDE SEQUENCE [LARGE SCALE GENOMIC DNA]</scope>
    <source>
        <strain evidence="2 3">CIRM-BRFM 1785</strain>
    </source>
</reference>
<keyword evidence="3" id="KW-1185">Reference proteome</keyword>
<evidence type="ECO:0000313" key="3">
    <source>
        <dbReference type="Proteomes" id="UP000814176"/>
    </source>
</evidence>
<proteinExistence type="predicted"/>
<gene>
    <name evidence="2" type="ORF">C8Q71DRAFT_437338</name>
</gene>
<dbReference type="GeneID" id="71999263"/>
<evidence type="ECO:0000256" key="1">
    <source>
        <dbReference type="SAM" id="SignalP"/>
    </source>
</evidence>
<sequence length="84" mass="9256">MKLLASDSFLFQICLVTETAVLLCVSHYEVCCNEEQPALTFIDRSLVSSLRLYVRSAIIPARSVTFLLSLCTGEVGDGSLVLER</sequence>
<protein>
    <recommendedName>
        <fullName evidence="4">Secreted protein</fullName>
    </recommendedName>
</protein>
<comment type="caution">
    <text evidence="2">The sequence shown here is derived from an EMBL/GenBank/DDBJ whole genome shotgun (WGS) entry which is preliminary data.</text>
</comment>
<keyword evidence="1" id="KW-0732">Signal</keyword>
<dbReference type="EMBL" id="JADCUA010000004">
    <property type="protein sequence ID" value="KAH9841067.1"/>
    <property type="molecule type" value="Genomic_DNA"/>
</dbReference>
<dbReference type="Proteomes" id="UP000814176">
    <property type="component" value="Unassembled WGS sequence"/>
</dbReference>
<evidence type="ECO:0000313" key="2">
    <source>
        <dbReference type="EMBL" id="KAH9841067.1"/>
    </source>
</evidence>
<feature type="signal peptide" evidence="1">
    <location>
        <begin position="1"/>
        <end position="19"/>
    </location>
</feature>
<evidence type="ECO:0008006" key="4">
    <source>
        <dbReference type="Google" id="ProtNLM"/>
    </source>
</evidence>